<dbReference type="AlphaFoldDB" id="A0A9W7Y8Y5"/>
<evidence type="ECO:0000256" key="2">
    <source>
        <dbReference type="ARBA" id="ARBA00004688"/>
    </source>
</evidence>
<proteinExistence type="inferred from homology"/>
<evidence type="ECO:0000256" key="7">
    <source>
        <dbReference type="ARBA" id="ARBA00023141"/>
    </source>
</evidence>
<dbReference type="PANTHER" id="PTHR21225">
    <property type="entry name" value="PHOSPHO-2-DEHYDRO-3-DEOXYHEPTONATE ALDOLASE DAHP SYNTHETASE"/>
    <property type="match status" value="1"/>
</dbReference>
<dbReference type="OrthoDB" id="4699125at2759"/>
<evidence type="ECO:0000256" key="9">
    <source>
        <dbReference type="ARBA" id="ARBA00031349"/>
    </source>
</evidence>
<dbReference type="Pfam" id="PF00793">
    <property type="entry name" value="DAHP_synth_1"/>
    <property type="match status" value="1"/>
</dbReference>
<evidence type="ECO:0000256" key="8">
    <source>
        <dbReference type="ARBA" id="ARBA00031111"/>
    </source>
</evidence>
<evidence type="ECO:0000256" key="11">
    <source>
        <dbReference type="ARBA" id="ARBA00047508"/>
    </source>
</evidence>
<evidence type="ECO:0000256" key="3">
    <source>
        <dbReference type="ARBA" id="ARBA00007985"/>
    </source>
</evidence>
<evidence type="ECO:0000256" key="1">
    <source>
        <dbReference type="ARBA" id="ARBA00003726"/>
    </source>
</evidence>
<evidence type="ECO:0000256" key="6">
    <source>
        <dbReference type="ARBA" id="ARBA00022679"/>
    </source>
</evidence>
<dbReference type="InterPro" id="IPR006218">
    <property type="entry name" value="DAHP1/KDSA"/>
</dbReference>
<dbReference type="InterPro" id="IPR013785">
    <property type="entry name" value="Aldolase_TIM"/>
</dbReference>
<dbReference type="NCBIfam" id="TIGR00034">
    <property type="entry name" value="aroFGH"/>
    <property type="match status" value="1"/>
</dbReference>
<dbReference type="InterPro" id="IPR006219">
    <property type="entry name" value="DAHP_synth_1"/>
</dbReference>
<comment type="function">
    <text evidence="1">Stereospecific condensation of phosphoenolpyruvate (PEP) and D-erythrose-4-phosphate (E4P) giving rise to 3-deoxy-D-arabino-heptulosonate-7-phosphate (DAHP).</text>
</comment>
<dbReference type="GO" id="GO:0005737">
    <property type="term" value="C:cytoplasm"/>
    <property type="evidence" value="ECO:0007669"/>
    <property type="project" value="TreeGrafter"/>
</dbReference>
<evidence type="ECO:0000256" key="10">
    <source>
        <dbReference type="ARBA" id="ARBA00032193"/>
    </source>
</evidence>
<evidence type="ECO:0000259" key="12">
    <source>
        <dbReference type="Pfam" id="PF00793"/>
    </source>
</evidence>
<evidence type="ECO:0000313" key="14">
    <source>
        <dbReference type="Proteomes" id="UP001143981"/>
    </source>
</evidence>
<comment type="catalytic activity">
    <reaction evidence="11">
        <text>D-erythrose 4-phosphate + phosphoenolpyruvate + H2O = 7-phospho-2-dehydro-3-deoxy-D-arabino-heptonate + phosphate</text>
        <dbReference type="Rhea" id="RHEA:14717"/>
        <dbReference type="ChEBI" id="CHEBI:15377"/>
        <dbReference type="ChEBI" id="CHEBI:16897"/>
        <dbReference type="ChEBI" id="CHEBI:43474"/>
        <dbReference type="ChEBI" id="CHEBI:58394"/>
        <dbReference type="ChEBI" id="CHEBI:58702"/>
        <dbReference type="EC" id="2.5.1.54"/>
    </reaction>
</comment>
<dbReference type="EC" id="2.5.1.54" evidence="4"/>
<accession>A0A9W7Y8Y5</accession>
<dbReference type="GO" id="GO:0009073">
    <property type="term" value="P:aromatic amino acid family biosynthetic process"/>
    <property type="evidence" value="ECO:0007669"/>
    <property type="project" value="UniProtKB-KW"/>
</dbReference>
<dbReference type="PANTHER" id="PTHR21225:SF12">
    <property type="entry name" value="PHOSPHO-2-DEHYDRO-3-DEOXYHEPTONATE ALDOLASE, TYROSINE-INHIBITED"/>
    <property type="match status" value="1"/>
</dbReference>
<gene>
    <name evidence="13" type="ORF">LPJ61_004263</name>
</gene>
<sequence>TGTDGNVKIAVDAIKSSASPHCFLSVTKQGLSAIVETQGNKHCHVILRGGVDGPNYEEKHVSAYAEQLAKAGVNPRLMVDCSHGNSSKDFRRQPIVADSIAHQLCATESGKHIVGVMIESNIVEGNQSIPADGDLSKLVYGKSITDACVNWEDTVSMLDRLCEAVRNRRRRAAAEAASS</sequence>
<evidence type="ECO:0000256" key="4">
    <source>
        <dbReference type="ARBA" id="ARBA00012694"/>
    </source>
</evidence>
<evidence type="ECO:0000256" key="5">
    <source>
        <dbReference type="ARBA" id="ARBA00022605"/>
    </source>
</evidence>
<dbReference type="EMBL" id="JANBOI010000914">
    <property type="protein sequence ID" value="KAJ1728028.1"/>
    <property type="molecule type" value="Genomic_DNA"/>
</dbReference>
<feature type="non-terminal residue" evidence="13">
    <location>
        <position position="1"/>
    </location>
</feature>
<feature type="domain" description="DAHP synthetase I/KDSA" evidence="12">
    <location>
        <begin position="7"/>
        <end position="157"/>
    </location>
</feature>
<comment type="similarity">
    <text evidence="3">Belongs to the class-I DAHP synthase family.</text>
</comment>
<keyword evidence="7" id="KW-0057">Aromatic amino acid biosynthesis</keyword>
<reference evidence="13" key="1">
    <citation type="submission" date="2022-07" db="EMBL/GenBank/DDBJ databases">
        <title>Phylogenomic reconstructions and comparative analyses of Kickxellomycotina fungi.</title>
        <authorList>
            <person name="Reynolds N.K."/>
            <person name="Stajich J.E."/>
            <person name="Barry K."/>
            <person name="Grigoriev I.V."/>
            <person name="Crous P."/>
            <person name="Smith M.E."/>
        </authorList>
    </citation>
    <scope>NUCLEOTIDE SEQUENCE</scope>
    <source>
        <strain evidence="13">BCRC 34381</strain>
    </source>
</reference>
<keyword evidence="5" id="KW-0028">Amino-acid biosynthesis</keyword>
<evidence type="ECO:0000313" key="13">
    <source>
        <dbReference type="EMBL" id="KAJ1728028.1"/>
    </source>
</evidence>
<keyword evidence="14" id="KW-1185">Reference proteome</keyword>
<dbReference type="SUPFAM" id="SSF51569">
    <property type="entry name" value="Aldolase"/>
    <property type="match status" value="1"/>
</dbReference>
<comment type="caution">
    <text evidence="13">The sequence shown here is derived from an EMBL/GenBank/DDBJ whole genome shotgun (WGS) entry which is preliminary data.</text>
</comment>
<dbReference type="GO" id="GO:0008652">
    <property type="term" value="P:amino acid biosynthetic process"/>
    <property type="evidence" value="ECO:0007669"/>
    <property type="project" value="UniProtKB-KW"/>
</dbReference>
<dbReference type="Proteomes" id="UP001143981">
    <property type="component" value="Unassembled WGS sequence"/>
</dbReference>
<keyword evidence="6" id="KW-0808">Transferase</keyword>
<comment type="pathway">
    <text evidence="2">Metabolic intermediate biosynthesis; chorismate biosynthesis; chorismate from D-erythrose 4-phosphate and phosphoenolpyruvate: step 1/7.</text>
</comment>
<organism evidence="13 14">
    <name type="scientific">Coemansia biformis</name>
    <dbReference type="NCBI Taxonomy" id="1286918"/>
    <lineage>
        <taxon>Eukaryota</taxon>
        <taxon>Fungi</taxon>
        <taxon>Fungi incertae sedis</taxon>
        <taxon>Zoopagomycota</taxon>
        <taxon>Kickxellomycotina</taxon>
        <taxon>Kickxellomycetes</taxon>
        <taxon>Kickxellales</taxon>
        <taxon>Kickxellaceae</taxon>
        <taxon>Coemansia</taxon>
    </lineage>
</organism>
<dbReference type="Gene3D" id="3.20.20.70">
    <property type="entry name" value="Aldolase class I"/>
    <property type="match status" value="1"/>
</dbReference>
<dbReference type="GO" id="GO:0003849">
    <property type="term" value="F:3-deoxy-7-phosphoheptulonate synthase activity"/>
    <property type="evidence" value="ECO:0007669"/>
    <property type="project" value="UniProtKB-EC"/>
</dbReference>
<name>A0A9W7Y8Y5_9FUNG</name>
<protein>
    <recommendedName>
        <fullName evidence="4">3-deoxy-7-phosphoheptulonate synthase</fullName>
        <ecNumber evidence="4">2.5.1.54</ecNumber>
    </recommendedName>
    <alternativeName>
        <fullName evidence="10">3-deoxy-D-arabino-heptulosonate 7-phosphate synthase</fullName>
    </alternativeName>
    <alternativeName>
        <fullName evidence="9">DAHP synthase</fullName>
    </alternativeName>
    <alternativeName>
        <fullName evidence="8">Phospho-2-keto-3-deoxyheptonate aldolase</fullName>
    </alternativeName>
</protein>